<dbReference type="Proteomes" id="UP001396334">
    <property type="component" value="Unassembled WGS sequence"/>
</dbReference>
<dbReference type="InterPro" id="IPR017389">
    <property type="entry name" value="Nucleoporin_NUP53"/>
</dbReference>
<evidence type="ECO:0000313" key="13">
    <source>
        <dbReference type="Proteomes" id="UP001396334"/>
    </source>
</evidence>
<dbReference type="Gene3D" id="3.30.70.330">
    <property type="match status" value="1"/>
</dbReference>
<dbReference type="InterPro" id="IPR035979">
    <property type="entry name" value="RBD_domain_sf"/>
</dbReference>
<keyword evidence="4 9" id="KW-0509">mRNA transport</keyword>
<dbReference type="InterPro" id="IPR007846">
    <property type="entry name" value="RRM_NUP35_dom"/>
</dbReference>
<reference evidence="12 13" key="1">
    <citation type="journal article" date="2024" name="G3 (Bethesda)">
        <title>Genome assembly of Hibiscus sabdariffa L. provides insights into metabolisms of medicinal natural products.</title>
        <authorList>
            <person name="Kim T."/>
        </authorList>
    </citation>
    <scope>NUCLEOTIDE SEQUENCE [LARGE SCALE GENOMIC DNA]</scope>
    <source>
        <strain evidence="12">TK-2024</strain>
        <tissue evidence="12">Old leaves</tissue>
    </source>
</reference>
<comment type="similarity">
    <text evidence="2">Belongs to the Nup35 family.</text>
</comment>
<evidence type="ECO:0000256" key="1">
    <source>
        <dbReference type="ARBA" id="ARBA00004567"/>
    </source>
</evidence>
<evidence type="ECO:0000256" key="7">
    <source>
        <dbReference type="ARBA" id="ARBA00023132"/>
    </source>
</evidence>
<comment type="subcellular location">
    <subcellularLocation>
        <location evidence="1">Nucleus</location>
        <location evidence="1">Nuclear pore complex</location>
    </subcellularLocation>
</comment>
<dbReference type="PANTHER" id="PTHR21527:SF6">
    <property type="entry name" value="NUCLEOPORIN NUP35"/>
    <property type="match status" value="1"/>
</dbReference>
<dbReference type="PROSITE" id="PS51472">
    <property type="entry name" value="RRM_NUP35"/>
    <property type="match status" value="1"/>
</dbReference>
<organism evidence="12 13">
    <name type="scientific">Hibiscus sabdariffa</name>
    <name type="common">roselle</name>
    <dbReference type="NCBI Taxonomy" id="183260"/>
    <lineage>
        <taxon>Eukaryota</taxon>
        <taxon>Viridiplantae</taxon>
        <taxon>Streptophyta</taxon>
        <taxon>Embryophyta</taxon>
        <taxon>Tracheophyta</taxon>
        <taxon>Spermatophyta</taxon>
        <taxon>Magnoliopsida</taxon>
        <taxon>eudicotyledons</taxon>
        <taxon>Gunneridae</taxon>
        <taxon>Pentapetalae</taxon>
        <taxon>rosids</taxon>
        <taxon>malvids</taxon>
        <taxon>Malvales</taxon>
        <taxon>Malvaceae</taxon>
        <taxon>Malvoideae</taxon>
        <taxon>Hibiscus</taxon>
    </lineage>
</organism>
<keyword evidence="3 9" id="KW-0813">Transport</keyword>
<evidence type="ECO:0000256" key="8">
    <source>
        <dbReference type="ARBA" id="ARBA00023242"/>
    </source>
</evidence>
<protein>
    <recommendedName>
        <fullName evidence="11">RRM Nup35-type domain-containing protein</fullName>
    </recommendedName>
</protein>
<dbReference type="PIRSF" id="PIRSF038119">
    <property type="entry name" value="Nucleoporin_NUP53"/>
    <property type="match status" value="1"/>
</dbReference>
<sequence length="359" mass="39153">MGHRSPEGQPFNLGKFSTDLNSGTLLSKEMSTAVHTTPKSGRKSLLFQDLASPVSARRGKFSTPGQAAAVSALWQENFGGSDLPPPPMYTLEDRSDFSPESGILDYPMSPEIMSDPRNPIQSSGRDFSTPGKINSGASTSFAILNGHQNQQNPTSLSWWSPTNMSGSEQDEKGKGSPVEGVVQPGALITLPPPKEVARPEIQRNSVPVGNLDEEEWVTVYGFSPSDTNLVLREFEKCGVILKHVPGPRDANWMHILYLNWSDAQKALSKNGMQINGVLIVGVKSVDPMQREALNERMNNQGFMTLPPPSGRTSELNNFRPSRPYYLQNGNTNSRHSGGAAIANPTKSLGTKVMEYMFGY</sequence>
<proteinExistence type="inferred from homology"/>
<dbReference type="InterPro" id="IPR012677">
    <property type="entry name" value="Nucleotide-bd_a/b_plait_sf"/>
</dbReference>
<dbReference type="SUPFAM" id="SSF54928">
    <property type="entry name" value="RNA-binding domain, RBD"/>
    <property type="match status" value="1"/>
</dbReference>
<name>A0ABR2SI63_9ROSI</name>
<evidence type="ECO:0000256" key="6">
    <source>
        <dbReference type="ARBA" id="ARBA00023010"/>
    </source>
</evidence>
<evidence type="ECO:0000256" key="3">
    <source>
        <dbReference type="ARBA" id="ARBA00022448"/>
    </source>
</evidence>
<keyword evidence="13" id="KW-1185">Reference proteome</keyword>
<dbReference type="Pfam" id="PF05172">
    <property type="entry name" value="RRM_Nup35"/>
    <property type="match status" value="1"/>
</dbReference>
<evidence type="ECO:0000256" key="5">
    <source>
        <dbReference type="ARBA" id="ARBA00022927"/>
    </source>
</evidence>
<gene>
    <name evidence="12" type="ORF">V6N11_064879</name>
</gene>
<keyword evidence="6" id="KW-0811">Translocation</keyword>
<evidence type="ECO:0000256" key="10">
    <source>
        <dbReference type="SAM" id="MobiDB-lite"/>
    </source>
</evidence>
<evidence type="ECO:0000256" key="9">
    <source>
        <dbReference type="PROSITE-ProRule" id="PRU00804"/>
    </source>
</evidence>
<dbReference type="CDD" id="cd12441">
    <property type="entry name" value="RRM_Nup53_like"/>
    <property type="match status" value="1"/>
</dbReference>
<evidence type="ECO:0000313" key="12">
    <source>
        <dbReference type="EMBL" id="KAK9024978.1"/>
    </source>
</evidence>
<comment type="caution">
    <text evidence="12">The sequence shown here is derived from an EMBL/GenBank/DDBJ whole genome shotgun (WGS) entry which is preliminary data.</text>
</comment>
<accession>A0ABR2SI63</accession>
<dbReference type="PANTHER" id="PTHR21527">
    <property type="entry name" value="NUCLEOPORIN NUP35"/>
    <property type="match status" value="1"/>
</dbReference>
<evidence type="ECO:0000256" key="2">
    <source>
        <dbReference type="ARBA" id="ARBA00009454"/>
    </source>
</evidence>
<keyword evidence="5" id="KW-0653">Protein transport</keyword>
<feature type="compositionally biased region" description="Polar residues" evidence="10">
    <location>
        <begin position="147"/>
        <end position="167"/>
    </location>
</feature>
<evidence type="ECO:0000259" key="11">
    <source>
        <dbReference type="PROSITE" id="PS51472"/>
    </source>
</evidence>
<keyword evidence="8 9" id="KW-0539">Nucleus</keyword>
<feature type="region of interest" description="Disordered" evidence="10">
    <location>
        <begin position="147"/>
        <end position="201"/>
    </location>
</feature>
<evidence type="ECO:0000256" key="4">
    <source>
        <dbReference type="ARBA" id="ARBA00022816"/>
    </source>
</evidence>
<feature type="domain" description="RRM Nup35-type" evidence="11">
    <location>
        <begin position="211"/>
        <end position="292"/>
    </location>
</feature>
<keyword evidence="7 9" id="KW-0906">Nuclear pore complex</keyword>
<dbReference type="EMBL" id="JBBPBN010000014">
    <property type="protein sequence ID" value="KAK9024978.1"/>
    <property type="molecule type" value="Genomic_DNA"/>
</dbReference>